<dbReference type="Pfam" id="PF03550">
    <property type="entry name" value="LolB"/>
    <property type="match status" value="1"/>
</dbReference>
<dbReference type="GO" id="GO:0015031">
    <property type="term" value="P:protein transport"/>
    <property type="evidence" value="ECO:0007669"/>
    <property type="project" value="UniProtKB-KW"/>
</dbReference>
<accession>A0A1J5PZV2</accession>
<dbReference type="SUPFAM" id="SSF89392">
    <property type="entry name" value="Prokaryotic lipoproteins and lipoprotein localization factors"/>
    <property type="match status" value="1"/>
</dbReference>
<dbReference type="PROSITE" id="PS51257">
    <property type="entry name" value="PROKAR_LIPOPROTEIN"/>
    <property type="match status" value="1"/>
</dbReference>
<evidence type="ECO:0000256" key="5">
    <source>
        <dbReference type="ARBA" id="ARBA00023136"/>
    </source>
</evidence>
<keyword evidence="3" id="KW-0813">Transport</keyword>
<dbReference type="InterPro" id="IPR029046">
    <property type="entry name" value="LolA/LolB/LppX"/>
</dbReference>
<protein>
    <submittedName>
        <fullName evidence="7">Outer-membrane lipoprotein LolB</fullName>
    </submittedName>
</protein>
<dbReference type="AlphaFoldDB" id="A0A1J5PZV2"/>
<reference evidence="7" key="1">
    <citation type="submission" date="2016-10" db="EMBL/GenBank/DDBJ databases">
        <title>Sequence of Gallionella enrichment culture.</title>
        <authorList>
            <person name="Poehlein A."/>
            <person name="Muehling M."/>
            <person name="Daniel R."/>
        </authorList>
    </citation>
    <scope>NUCLEOTIDE SEQUENCE</scope>
</reference>
<comment type="caution">
    <text evidence="7">The sequence shown here is derived from an EMBL/GenBank/DDBJ whole genome shotgun (WGS) entry which is preliminary data.</text>
</comment>
<organism evidence="7">
    <name type="scientific">mine drainage metagenome</name>
    <dbReference type="NCBI Taxonomy" id="410659"/>
    <lineage>
        <taxon>unclassified sequences</taxon>
        <taxon>metagenomes</taxon>
        <taxon>ecological metagenomes</taxon>
    </lineage>
</organism>
<dbReference type="GO" id="GO:0009279">
    <property type="term" value="C:cell outer membrane"/>
    <property type="evidence" value="ECO:0007669"/>
    <property type="project" value="UniProtKB-SubCell"/>
</dbReference>
<name>A0A1J5PZV2_9ZZZZ</name>
<evidence type="ECO:0000256" key="1">
    <source>
        <dbReference type="ARBA" id="ARBA00004442"/>
    </source>
</evidence>
<evidence type="ECO:0000256" key="2">
    <source>
        <dbReference type="ARBA" id="ARBA00011245"/>
    </source>
</evidence>
<evidence type="ECO:0000313" key="7">
    <source>
        <dbReference type="EMBL" id="OIQ70787.1"/>
    </source>
</evidence>
<proteinExistence type="predicted"/>
<sequence>MRSIDLTRRAAASLIVLALVGCATPRRVAVCPAAWSGRIAVTQGDAQHGLYGNFRLQLGKGGGSFDLLSPLGQTLAQARWNEARAQVDDGHGVREFASFEAMAQATIGLPLPRAALQDWVRGEPSAALPSTPLADGGFAQLGWDVRVEREAGRVRLLRASRATGEPARVSLVFDASCAQVK</sequence>
<dbReference type="Gene3D" id="2.50.20.10">
    <property type="entry name" value="Lipoprotein localisation LolA/LolB/LppX"/>
    <property type="match status" value="1"/>
</dbReference>
<evidence type="ECO:0000256" key="6">
    <source>
        <dbReference type="ARBA" id="ARBA00023186"/>
    </source>
</evidence>
<comment type="subcellular location">
    <subcellularLocation>
        <location evidence="1">Cell outer membrane</location>
    </subcellularLocation>
</comment>
<comment type="subunit">
    <text evidence="2">Monomer.</text>
</comment>
<keyword evidence="7" id="KW-0449">Lipoprotein</keyword>
<dbReference type="InterPro" id="IPR004565">
    <property type="entry name" value="OM_lipoprot_LolB"/>
</dbReference>
<gene>
    <name evidence="7" type="primary">lolB_8</name>
    <name evidence="7" type="ORF">GALL_475970</name>
</gene>
<evidence type="ECO:0000256" key="4">
    <source>
        <dbReference type="ARBA" id="ARBA00022927"/>
    </source>
</evidence>
<dbReference type="EMBL" id="MLJW01004027">
    <property type="protein sequence ID" value="OIQ70787.1"/>
    <property type="molecule type" value="Genomic_DNA"/>
</dbReference>
<keyword evidence="4" id="KW-0653">Protein transport</keyword>
<keyword evidence="5" id="KW-0472">Membrane</keyword>
<keyword evidence="6" id="KW-0143">Chaperone</keyword>
<evidence type="ECO:0000256" key="3">
    <source>
        <dbReference type="ARBA" id="ARBA00022448"/>
    </source>
</evidence>